<gene>
    <name evidence="2" type="ORF">I306_06838</name>
</gene>
<keyword evidence="3" id="KW-1185">Reference proteome</keyword>
<evidence type="ECO:0000256" key="1">
    <source>
        <dbReference type="SAM" id="MobiDB-lite"/>
    </source>
</evidence>
<evidence type="ECO:0000313" key="2">
    <source>
        <dbReference type="EMBL" id="KIR76150.1"/>
    </source>
</evidence>
<proteinExistence type="predicted"/>
<feature type="compositionally biased region" description="Polar residues" evidence="1">
    <location>
        <begin position="62"/>
        <end position="78"/>
    </location>
</feature>
<reference evidence="2 3" key="1">
    <citation type="submission" date="2015-01" db="EMBL/GenBank/DDBJ databases">
        <title>The Genome Sequence of Cryptococcus gattii EJB2.</title>
        <authorList>
            <consortium name="The Broad Institute Genomics Platform"/>
            <person name="Cuomo C."/>
            <person name="Litvintseva A."/>
            <person name="Chen Y."/>
            <person name="Heitman J."/>
            <person name="Sun S."/>
            <person name="Springer D."/>
            <person name="Dromer F."/>
            <person name="Young S."/>
            <person name="Zeng Q."/>
            <person name="Gargeya S."/>
            <person name="Abouelleil A."/>
            <person name="Alvarado L."/>
            <person name="Chapman S.B."/>
            <person name="Gainer-Dewar J."/>
            <person name="Goldberg J."/>
            <person name="Griggs A."/>
            <person name="Gujja S."/>
            <person name="Hansen M."/>
            <person name="Howarth C."/>
            <person name="Imamovic A."/>
            <person name="Larimer J."/>
            <person name="Murphy C."/>
            <person name="Naylor J."/>
            <person name="Pearson M."/>
            <person name="Priest M."/>
            <person name="Roberts A."/>
            <person name="Saif S."/>
            <person name="Shea T."/>
            <person name="Sykes S."/>
            <person name="Wortman J."/>
            <person name="Nusbaum C."/>
            <person name="Birren B."/>
        </authorList>
    </citation>
    <scope>NUCLEOTIDE SEQUENCE [LARGE SCALE GENOMIC DNA]</scope>
    <source>
        <strain evidence="2 3">EJB2</strain>
    </source>
</reference>
<name>A0ABR5BKH8_9TREE</name>
<accession>A0ABR5BKH8</accession>
<feature type="region of interest" description="Disordered" evidence="1">
    <location>
        <begin position="62"/>
        <end position="82"/>
    </location>
</feature>
<evidence type="ECO:0000313" key="3">
    <source>
        <dbReference type="Proteomes" id="UP000054272"/>
    </source>
</evidence>
<organism evidence="2 3">
    <name type="scientific">Cryptococcus gattii EJB2</name>
    <dbReference type="NCBI Taxonomy" id="1296103"/>
    <lineage>
        <taxon>Eukaryota</taxon>
        <taxon>Fungi</taxon>
        <taxon>Dikarya</taxon>
        <taxon>Basidiomycota</taxon>
        <taxon>Agaricomycotina</taxon>
        <taxon>Tremellomycetes</taxon>
        <taxon>Tremellales</taxon>
        <taxon>Cryptococcaceae</taxon>
        <taxon>Cryptococcus</taxon>
        <taxon>Cryptococcus gattii species complex</taxon>
    </lineage>
</organism>
<sequence>MCYLSRYHSSLKPRRLPSDEPKLIYSTITICPYIPALPPYYSLDTFSKWLLVSVTLAVEQDVSPSGKSSPSATPTLRSLPTVLPPRMTTWSVCTIPRRLPEPKKSSPTLFKKNCKKATTLARPQKRLRQG</sequence>
<dbReference type="Proteomes" id="UP000054272">
    <property type="component" value="Unassembled WGS sequence"/>
</dbReference>
<protein>
    <submittedName>
        <fullName evidence="2">NADH dehydrogenase (Ubiquinone) Fe-S protein 5</fullName>
    </submittedName>
</protein>
<dbReference type="EMBL" id="KN848812">
    <property type="protein sequence ID" value="KIR76150.1"/>
    <property type="molecule type" value="Genomic_DNA"/>
</dbReference>